<sequence>MREREHAQALAFNARAPSSMTVAAGEDDAAYRAACEKVGTGFSQESCSEFSESITFMILNRLDPKSS</sequence>
<comment type="caution">
    <text evidence="1">The sequence shown here is derived from an EMBL/GenBank/DDBJ whole genome shotgun (WGS) entry which is preliminary data.</text>
</comment>
<dbReference type="Proteomes" id="UP001596053">
    <property type="component" value="Unassembled WGS sequence"/>
</dbReference>
<dbReference type="RefSeq" id="WP_377796128.1">
    <property type="nucleotide sequence ID" value="NZ_JBHSLW010000006.1"/>
</dbReference>
<name>A0ABW0IKF1_9HYPH</name>
<organism evidence="1 2">
    <name type="scientific">Bosea eneae</name>
    <dbReference type="NCBI Taxonomy" id="151454"/>
    <lineage>
        <taxon>Bacteria</taxon>
        <taxon>Pseudomonadati</taxon>
        <taxon>Pseudomonadota</taxon>
        <taxon>Alphaproteobacteria</taxon>
        <taxon>Hyphomicrobiales</taxon>
        <taxon>Boseaceae</taxon>
        <taxon>Bosea</taxon>
    </lineage>
</organism>
<evidence type="ECO:0000313" key="1">
    <source>
        <dbReference type="EMBL" id="MFC5418753.1"/>
    </source>
</evidence>
<reference evidence="2" key="1">
    <citation type="journal article" date="2019" name="Int. J. Syst. Evol. Microbiol.">
        <title>The Global Catalogue of Microorganisms (GCM) 10K type strain sequencing project: providing services to taxonomists for standard genome sequencing and annotation.</title>
        <authorList>
            <consortium name="The Broad Institute Genomics Platform"/>
            <consortium name="The Broad Institute Genome Sequencing Center for Infectious Disease"/>
            <person name="Wu L."/>
            <person name="Ma J."/>
        </authorList>
    </citation>
    <scope>NUCLEOTIDE SEQUENCE [LARGE SCALE GENOMIC DNA]</scope>
    <source>
        <strain evidence="2">NCAIM B.01391</strain>
    </source>
</reference>
<dbReference type="EMBL" id="JBHSLW010000006">
    <property type="protein sequence ID" value="MFC5418753.1"/>
    <property type="molecule type" value="Genomic_DNA"/>
</dbReference>
<accession>A0ABW0IKF1</accession>
<protein>
    <submittedName>
        <fullName evidence="1">Uncharacterized protein</fullName>
    </submittedName>
</protein>
<evidence type="ECO:0000313" key="2">
    <source>
        <dbReference type="Proteomes" id="UP001596053"/>
    </source>
</evidence>
<proteinExistence type="predicted"/>
<gene>
    <name evidence="1" type="ORF">ACFPOB_04160</name>
</gene>
<keyword evidence="2" id="KW-1185">Reference proteome</keyword>